<sequence length="149" mass="17626">MKNLLISALLICLSQFASGQRHQEGNKEIESYKVAYLTNKLELTPEESKIFWPIYENWQKEQAALRLERAQKMISFRKITEIEDLSDSQVESLISNELNFKQKALNIEKKYYAQLKSSLPIKVVGKYYRAQETFKKELLNRYRDGRKKD</sequence>
<organism evidence="1 2">
    <name type="scientific">Pedobacter nutrimenti</name>
    <dbReference type="NCBI Taxonomy" id="1241337"/>
    <lineage>
        <taxon>Bacteria</taxon>
        <taxon>Pseudomonadati</taxon>
        <taxon>Bacteroidota</taxon>
        <taxon>Sphingobacteriia</taxon>
        <taxon>Sphingobacteriales</taxon>
        <taxon>Sphingobacteriaceae</taxon>
        <taxon>Pedobacter</taxon>
    </lineage>
</organism>
<gene>
    <name evidence="1" type="ORF">B0O44_106168</name>
</gene>
<evidence type="ECO:0000313" key="2">
    <source>
        <dbReference type="Proteomes" id="UP000248198"/>
    </source>
</evidence>
<reference evidence="1 2" key="1">
    <citation type="submission" date="2018-06" db="EMBL/GenBank/DDBJ databases">
        <title>Genomic Encyclopedia of Archaeal and Bacterial Type Strains, Phase II (KMG-II): from individual species to whole genera.</title>
        <authorList>
            <person name="Goeker M."/>
        </authorList>
    </citation>
    <scope>NUCLEOTIDE SEQUENCE [LARGE SCALE GENOMIC DNA]</scope>
    <source>
        <strain evidence="1 2">DSM 27372</strain>
    </source>
</reference>
<comment type="caution">
    <text evidence="1">The sequence shown here is derived from an EMBL/GenBank/DDBJ whole genome shotgun (WGS) entry which is preliminary data.</text>
</comment>
<keyword evidence="2" id="KW-1185">Reference proteome</keyword>
<accession>A0A318UA98</accession>
<dbReference type="AlphaFoldDB" id="A0A318UA98"/>
<dbReference type="OrthoDB" id="675330at2"/>
<name>A0A318UA98_9SPHI</name>
<dbReference type="RefSeq" id="WP_110833425.1">
    <property type="nucleotide sequence ID" value="NZ_QKLU01000006.1"/>
</dbReference>
<protein>
    <recommendedName>
        <fullName evidence="3">LTXXQ motif family protein</fullName>
    </recommendedName>
</protein>
<proteinExistence type="predicted"/>
<dbReference type="Proteomes" id="UP000248198">
    <property type="component" value="Unassembled WGS sequence"/>
</dbReference>
<evidence type="ECO:0008006" key="3">
    <source>
        <dbReference type="Google" id="ProtNLM"/>
    </source>
</evidence>
<evidence type="ECO:0000313" key="1">
    <source>
        <dbReference type="EMBL" id="PYF72513.1"/>
    </source>
</evidence>
<dbReference type="EMBL" id="QKLU01000006">
    <property type="protein sequence ID" value="PYF72513.1"/>
    <property type="molecule type" value="Genomic_DNA"/>
</dbReference>